<dbReference type="GO" id="GO:0051083">
    <property type="term" value="P:'de novo' cotranslational protein folding"/>
    <property type="evidence" value="ECO:0007669"/>
    <property type="project" value="TreeGrafter"/>
</dbReference>
<dbReference type="GO" id="GO:0003755">
    <property type="term" value="F:peptidyl-prolyl cis-trans isomerase activity"/>
    <property type="evidence" value="ECO:0007669"/>
    <property type="project" value="UniProtKB-UniRule"/>
</dbReference>
<gene>
    <name evidence="11" type="primary">tig</name>
    <name evidence="15" type="ORF">EHV23_07825</name>
</gene>
<dbReference type="SUPFAM" id="SSF54534">
    <property type="entry name" value="FKBP-like"/>
    <property type="match status" value="1"/>
</dbReference>
<dbReference type="Pfam" id="PF05698">
    <property type="entry name" value="Trigger_C"/>
    <property type="match status" value="1"/>
</dbReference>
<dbReference type="GO" id="GO:0015031">
    <property type="term" value="P:protein transport"/>
    <property type="evidence" value="ECO:0007669"/>
    <property type="project" value="UniProtKB-UniRule"/>
</dbReference>
<evidence type="ECO:0000256" key="1">
    <source>
        <dbReference type="ARBA" id="ARBA00000971"/>
    </source>
</evidence>
<evidence type="ECO:0000256" key="5">
    <source>
        <dbReference type="ARBA" id="ARBA00022618"/>
    </source>
</evidence>
<dbReference type="EC" id="5.2.1.8" evidence="3 11"/>
<comment type="domain">
    <text evidence="11">Consists of 3 domains; the N-terminus binds the ribosome, the middle domain has PPIase activity, while the C-terminus has intrinsic chaperone activity on its own.</text>
</comment>
<dbReference type="SUPFAM" id="SSF109998">
    <property type="entry name" value="Triger factor/SurA peptide-binding domain-like"/>
    <property type="match status" value="1"/>
</dbReference>
<comment type="similarity">
    <text evidence="2 11 13">Belongs to the FKBP-type PPIase family. Tig subfamily.</text>
</comment>
<evidence type="ECO:0000256" key="8">
    <source>
        <dbReference type="ARBA" id="ARBA00023235"/>
    </source>
</evidence>
<dbReference type="GO" id="GO:0043022">
    <property type="term" value="F:ribosome binding"/>
    <property type="evidence" value="ECO:0007669"/>
    <property type="project" value="TreeGrafter"/>
</dbReference>
<dbReference type="Gene3D" id="3.10.50.40">
    <property type="match status" value="1"/>
</dbReference>
<dbReference type="GO" id="GO:0043335">
    <property type="term" value="P:protein unfolding"/>
    <property type="evidence" value="ECO:0007669"/>
    <property type="project" value="TreeGrafter"/>
</dbReference>
<evidence type="ECO:0000256" key="4">
    <source>
        <dbReference type="ARBA" id="ARBA00016902"/>
    </source>
</evidence>
<comment type="subcellular location">
    <subcellularLocation>
        <location evidence="11">Cytoplasm</location>
    </subcellularLocation>
    <text evidence="11">About half TF is bound to the ribosome near the polypeptide exit tunnel while the other half is free in the cytoplasm.</text>
</comment>
<feature type="domain" description="PPIase FKBP-type" evidence="14">
    <location>
        <begin position="163"/>
        <end position="248"/>
    </location>
</feature>
<evidence type="ECO:0000313" key="16">
    <source>
        <dbReference type="Proteomes" id="UP000270261"/>
    </source>
</evidence>
<dbReference type="GO" id="GO:0051301">
    <property type="term" value="P:cell division"/>
    <property type="evidence" value="ECO:0007669"/>
    <property type="project" value="UniProtKB-KW"/>
</dbReference>
<dbReference type="Pfam" id="PF00254">
    <property type="entry name" value="FKBP_C"/>
    <property type="match status" value="1"/>
</dbReference>
<dbReference type="InterPro" id="IPR037041">
    <property type="entry name" value="Trigger_fac_C_sf"/>
</dbReference>
<dbReference type="GO" id="GO:0044183">
    <property type="term" value="F:protein folding chaperone"/>
    <property type="evidence" value="ECO:0007669"/>
    <property type="project" value="TreeGrafter"/>
</dbReference>
<organism evidence="15 16">
    <name type="scientific">Lautropia dentalis</name>
    <dbReference type="NCBI Taxonomy" id="2490857"/>
    <lineage>
        <taxon>Bacteria</taxon>
        <taxon>Pseudomonadati</taxon>
        <taxon>Pseudomonadota</taxon>
        <taxon>Betaproteobacteria</taxon>
        <taxon>Burkholderiales</taxon>
        <taxon>Burkholderiaceae</taxon>
        <taxon>Lautropia</taxon>
    </lineage>
</organism>
<dbReference type="PANTHER" id="PTHR30560:SF3">
    <property type="entry name" value="TRIGGER FACTOR-LIKE PROTEIN TIG, CHLOROPLASTIC"/>
    <property type="match status" value="1"/>
</dbReference>
<dbReference type="InterPro" id="IPR001179">
    <property type="entry name" value="PPIase_FKBP_dom"/>
</dbReference>
<keyword evidence="16" id="KW-1185">Reference proteome</keyword>
<dbReference type="PANTHER" id="PTHR30560">
    <property type="entry name" value="TRIGGER FACTOR CHAPERONE AND PEPTIDYL-PROLYL CIS/TRANS ISOMERASE"/>
    <property type="match status" value="1"/>
</dbReference>
<keyword evidence="9 11" id="KW-0131">Cell cycle</keyword>
<evidence type="ECO:0000256" key="12">
    <source>
        <dbReference type="PROSITE-ProRule" id="PRU00277"/>
    </source>
</evidence>
<dbReference type="Proteomes" id="UP000270261">
    <property type="component" value="Unassembled WGS sequence"/>
</dbReference>
<keyword evidence="7 11" id="KW-0143">Chaperone</keyword>
<accession>A0A3R8T4D3</accession>
<dbReference type="InterPro" id="IPR008880">
    <property type="entry name" value="Trigger_fac_C"/>
</dbReference>
<evidence type="ECO:0000256" key="3">
    <source>
        <dbReference type="ARBA" id="ARBA00013194"/>
    </source>
</evidence>
<dbReference type="FunFam" id="3.10.50.40:FF:000001">
    <property type="entry name" value="Trigger factor"/>
    <property type="match status" value="1"/>
</dbReference>
<evidence type="ECO:0000256" key="6">
    <source>
        <dbReference type="ARBA" id="ARBA00023110"/>
    </source>
</evidence>
<dbReference type="InterPro" id="IPR036611">
    <property type="entry name" value="Trigger_fac_ribosome-bd_sf"/>
</dbReference>
<dbReference type="RefSeq" id="WP_125095405.1">
    <property type="nucleotide sequence ID" value="NZ_RRUE01000001.1"/>
</dbReference>
<dbReference type="InterPro" id="IPR046357">
    <property type="entry name" value="PPIase_dom_sf"/>
</dbReference>
<evidence type="ECO:0000256" key="7">
    <source>
        <dbReference type="ARBA" id="ARBA00023186"/>
    </source>
</evidence>
<evidence type="ECO:0000256" key="2">
    <source>
        <dbReference type="ARBA" id="ARBA00005464"/>
    </source>
</evidence>
<proteinExistence type="inferred from homology"/>
<dbReference type="GO" id="GO:0005737">
    <property type="term" value="C:cytoplasm"/>
    <property type="evidence" value="ECO:0007669"/>
    <property type="project" value="UniProtKB-SubCell"/>
</dbReference>
<dbReference type="EMBL" id="RRUE01000001">
    <property type="protein sequence ID" value="RRN45979.1"/>
    <property type="molecule type" value="Genomic_DNA"/>
</dbReference>
<evidence type="ECO:0000256" key="9">
    <source>
        <dbReference type="ARBA" id="ARBA00023306"/>
    </source>
</evidence>
<dbReference type="PROSITE" id="PS50059">
    <property type="entry name" value="FKBP_PPIASE"/>
    <property type="match status" value="1"/>
</dbReference>
<reference evidence="15 16" key="1">
    <citation type="submission" date="2018-11" db="EMBL/GenBank/DDBJ databases">
        <title>Genome sequencing of Lautropia sp. KCOM 2505 (= ChDC F240).</title>
        <authorList>
            <person name="Kook J.-K."/>
            <person name="Park S.-N."/>
            <person name="Lim Y.K."/>
        </authorList>
    </citation>
    <scope>NUCLEOTIDE SEQUENCE [LARGE SCALE GENOMIC DNA]</scope>
    <source>
        <strain evidence="15 16">KCOM 2505</strain>
    </source>
</reference>
<dbReference type="HAMAP" id="MF_00303">
    <property type="entry name" value="Trigger_factor_Tig"/>
    <property type="match status" value="1"/>
</dbReference>
<evidence type="ECO:0000256" key="11">
    <source>
        <dbReference type="HAMAP-Rule" id="MF_00303"/>
    </source>
</evidence>
<comment type="caution">
    <text evidence="15">The sequence shown here is derived from an EMBL/GenBank/DDBJ whole genome shotgun (WGS) entry which is preliminary data.</text>
</comment>
<sequence length="437" mass="48380">MASQLETTGTLERRLTISVNPADISSKVQERLRSMAKTTRMPGFRPGKVPVRLVEQSYGPQVRAEALGDAISRAFGDAVQEHGLRVAGQPDIAPTEAQKDAAEPTEFTATFEVYPEVKLGDPSALEVDRYTASVDDKALESTIDVLRKQRTTWKAVRRGGKKGDRATIDFTGKLDGEAFNGGSAEDFPMVLGEGRMLPDFEAGVLGKKTGETVTFDVKFPDDYGAEHLAGKTAQFEVTVKKVEGPELPEVDAEFAKQMGQEDGDVEKFRADVRSNLEREVRQRVQSRTKTAVMDKIVGLADIELPKALVEQEAESLAARMREDLAARGLDMRKAPPVPTDAFNEQATRRVRLGLIVSEVVRENALQAKPEQIRKQIEEFASTYENPAEVVRWYFSDRDRLAEVEALVVEQNVVDWLLSKAKVTDHEVGFDELMKGLA</sequence>
<evidence type="ECO:0000259" key="14">
    <source>
        <dbReference type="PROSITE" id="PS50059"/>
    </source>
</evidence>
<dbReference type="InterPro" id="IPR005215">
    <property type="entry name" value="Trig_fac"/>
</dbReference>
<dbReference type="Pfam" id="PF05697">
    <property type="entry name" value="Trigger_N"/>
    <property type="match status" value="1"/>
</dbReference>
<name>A0A3R8T4D3_9BURK</name>
<dbReference type="OrthoDB" id="9767721at2"/>
<protein>
    <recommendedName>
        <fullName evidence="4 11">Trigger factor</fullName>
        <shortName evidence="11">TF</shortName>
        <ecNumber evidence="3 11">5.2.1.8</ecNumber>
    </recommendedName>
    <alternativeName>
        <fullName evidence="10 11">PPIase</fullName>
    </alternativeName>
</protein>
<dbReference type="SUPFAM" id="SSF102735">
    <property type="entry name" value="Trigger factor ribosome-binding domain"/>
    <property type="match status" value="1"/>
</dbReference>
<dbReference type="InterPro" id="IPR027304">
    <property type="entry name" value="Trigger_fact/SurA_dom_sf"/>
</dbReference>
<dbReference type="InterPro" id="IPR008881">
    <property type="entry name" value="Trigger_fac_ribosome-bd_bac"/>
</dbReference>
<comment type="function">
    <text evidence="11">Involved in protein export. Acts as a chaperone by maintaining the newly synthesized protein in an open conformation. Functions as a peptidyl-prolyl cis-trans isomerase.</text>
</comment>
<evidence type="ECO:0000256" key="10">
    <source>
        <dbReference type="ARBA" id="ARBA00029986"/>
    </source>
</evidence>
<keyword evidence="5 11" id="KW-0132">Cell division</keyword>
<comment type="catalytic activity">
    <reaction evidence="1 11 12">
        <text>[protein]-peptidylproline (omega=180) = [protein]-peptidylproline (omega=0)</text>
        <dbReference type="Rhea" id="RHEA:16237"/>
        <dbReference type="Rhea" id="RHEA-COMP:10747"/>
        <dbReference type="Rhea" id="RHEA-COMP:10748"/>
        <dbReference type="ChEBI" id="CHEBI:83833"/>
        <dbReference type="ChEBI" id="CHEBI:83834"/>
        <dbReference type="EC" id="5.2.1.8"/>
    </reaction>
</comment>
<keyword evidence="6 11" id="KW-0697">Rotamase</keyword>
<dbReference type="PIRSF" id="PIRSF003095">
    <property type="entry name" value="Trigger_factor"/>
    <property type="match status" value="1"/>
</dbReference>
<keyword evidence="11" id="KW-0963">Cytoplasm</keyword>
<dbReference type="Gene3D" id="1.10.3120.10">
    <property type="entry name" value="Trigger factor, C-terminal domain"/>
    <property type="match status" value="1"/>
</dbReference>
<dbReference type="AlphaFoldDB" id="A0A3R8T4D3"/>
<dbReference type="NCBIfam" id="TIGR00115">
    <property type="entry name" value="tig"/>
    <property type="match status" value="1"/>
</dbReference>
<evidence type="ECO:0000313" key="15">
    <source>
        <dbReference type="EMBL" id="RRN45979.1"/>
    </source>
</evidence>
<keyword evidence="8 11" id="KW-0413">Isomerase</keyword>
<dbReference type="Gene3D" id="3.30.70.1050">
    <property type="entry name" value="Trigger factor ribosome-binding domain"/>
    <property type="match status" value="1"/>
</dbReference>
<evidence type="ECO:0000256" key="13">
    <source>
        <dbReference type="RuleBase" id="RU003914"/>
    </source>
</evidence>